<gene>
    <name evidence="2" type="ORF">CDCA_CDCA05G1625</name>
</gene>
<comment type="caution">
    <text evidence="2">The sequence shown here is derived from an EMBL/GenBank/DDBJ whole genome shotgun (WGS) entry which is preliminary data.</text>
</comment>
<dbReference type="PRINTS" id="PR00081">
    <property type="entry name" value="GDHRDH"/>
</dbReference>
<dbReference type="CDD" id="cd05233">
    <property type="entry name" value="SDR_c"/>
    <property type="match status" value="1"/>
</dbReference>
<dbReference type="Proteomes" id="UP001301350">
    <property type="component" value="Unassembled WGS sequence"/>
</dbReference>
<dbReference type="Pfam" id="PF00106">
    <property type="entry name" value="adh_short"/>
    <property type="match status" value="1"/>
</dbReference>
<dbReference type="GO" id="GO:0010304">
    <property type="term" value="P:PSII associated light-harvesting complex II catabolic process"/>
    <property type="evidence" value="ECO:0007669"/>
    <property type="project" value="TreeGrafter"/>
</dbReference>
<evidence type="ECO:0000313" key="3">
    <source>
        <dbReference type="Proteomes" id="UP001301350"/>
    </source>
</evidence>
<sequence length="325" mass="35118">MHAFVCLPLSRPRSFTVPSRARSRALGLRATADDAALRVVVTGGTRGVGLALSRELIQRGHQVAVCGRSAVHVELAKRALPHAVLVEQCDVADADALHRFAERVARLGDGRTPRIDAWINNAGAVGRRGPLATAPAEAVIAPVHTNLLGTLLGCREAIRQMQQWPDRHGHVFNTDGAGVFGAGTPNFAAYGATKRAMPQLMHSLNTELRGSNVSVHTVSPGMVLTELLLRDSTAANRVFFNWLAERPETVAAFLAPRIVQTVRRRPAARGAYIRFKTLPAAFATIACNALLPHRRYRFFDRLGNPVGDLAELAGEPIGPGKQREL</sequence>
<accession>A0AAV9IU21</accession>
<protein>
    <recommendedName>
        <fullName evidence="1">Ketoreductase domain-containing protein</fullName>
    </recommendedName>
</protein>
<dbReference type="GO" id="GO:0015996">
    <property type="term" value="P:chlorophyll catabolic process"/>
    <property type="evidence" value="ECO:0007669"/>
    <property type="project" value="TreeGrafter"/>
</dbReference>
<dbReference type="EMBL" id="JANCYW010000005">
    <property type="protein sequence ID" value="KAK4535600.1"/>
    <property type="molecule type" value="Genomic_DNA"/>
</dbReference>
<feature type="domain" description="Ketoreductase" evidence="1">
    <location>
        <begin position="37"/>
        <end position="221"/>
    </location>
</feature>
<reference evidence="2 3" key="1">
    <citation type="submission" date="2022-07" db="EMBL/GenBank/DDBJ databases">
        <title>Genome-wide signatures of adaptation to extreme environments.</title>
        <authorList>
            <person name="Cho C.H."/>
            <person name="Yoon H.S."/>
        </authorList>
    </citation>
    <scope>NUCLEOTIDE SEQUENCE [LARGE SCALE GENOMIC DNA]</scope>
    <source>
        <strain evidence="2 3">DBV 063 E5</strain>
    </source>
</reference>
<dbReference type="InterPro" id="IPR002347">
    <property type="entry name" value="SDR_fam"/>
</dbReference>
<proteinExistence type="predicted"/>
<dbReference type="InterPro" id="IPR057326">
    <property type="entry name" value="KR_dom"/>
</dbReference>
<name>A0AAV9IU21_CYACA</name>
<dbReference type="Gene3D" id="3.40.50.720">
    <property type="entry name" value="NAD(P)-binding Rossmann-like Domain"/>
    <property type="match status" value="1"/>
</dbReference>
<dbReference type="SMART" id="SM00822">
    <property type="entry name" value="PKS_KR"/>
    <property type="match status" value="1"/>
</dbReference>
<dbReference type="InterPro" id="IPR036291">
    <property type="entry name" value="NAD(P)-bd_dom_sf"/>
</dbReference>
<dbReference type="GO" id="GO:0034256">
    <property type="term" value="F:chlorophyll(ide) b reductase activity"/>
    <property type="evidence" value="ECO:0007669"/>
    <property type="project" value="TreeGrafter"/>
</dbReference>
<dbReference type="PANTHER" id="PTHR24314:SF21">
    <property type="entry name" value="CHLOROPHYLL(IDE) B REDUCTASE NYC1, CHLOROPLASTIC-RELATED"/>
    <property type="match status" value="1"/>
</dbReference>
<evidence type="ECO:0000259" key="1">
    <source>
        <dbReference type="SMART" id="SM00822"/>
    </source>
</evidence>
<dbReference type="PANTHER" id="PTHR24314">
    <property type="entry name" value="NON-SPECIFIC LIPID TRANSFER PROTEIN-RELATED"/>
    <property type="match status" value="1"/>
</dbReference>
<keyword evidence="3" id="KW-1185">Reference proteome</keyword>
<dbReference type="InterPro" id="IPR052625">
    <property type="entry name" value="Chl_b_Red"/>
</dbReference>
<evidence type="ECO:0000313" key="2">
    <source>
        <dbReference type="EMBL" id="KAK4535600.1"/>
    </source>
</evidence>
<dbReference type="SUPFAM" id="SSF51735">
    <property type="entry name" value="NAD(P)-binding Rossmann-fold domains"/>
    <property type="match status" value="1"/>
</dbReference>
<dbReference type="AlphaFoldDB" id="A0AAV9IU21"/>
<organism evidence="2 3">
    <name type="scientific">Cyanidium caldarium</name>
    <name type="common">Red alga</name>
    <dbReference type="NCBI Taxonomy" id="2771"/>
    <lineage>
        <taxon>Eukaryota</taxon>
        <taxon>Rhodophyta</taxon>
        <taxon>Bangiophyceae</taxon>
        <taxon>Cyanidiales</taxon>
        <taxon>Cyanidiaceae</taxon>
        <taxon>Cyanidium</taxon>
    </lineage>
</organism>